<protein>
    <recommendedName>
        <fullName evidence="14">E3 ubiquitin protein ligase</fullName>
        <ecNumber evidence="14">2.3.2.27</ecNumber>
    </recommendedName>
</protein>
<evidence type="ECO:0000256" key="4">
    <source>
        <dbReference type="ARBA" id="ARBA00005555"/>
    </source>
</evidence>
<name>A0A6J5U012_PRUAR</name>
<feature type="region of interest" description="Disordered" evidence="16">
    <location>
        <begin position="312"/>
        <end position="331"/>
    </location>
</feature>
<evidence type="ECO:0000256" key="3">
    <source>
        <dbReference type="ARBA" id="ARBA00004906"/>
    </source>
</evidence>
<dbReference type="GO" id="GO:0008270">
    <property type="term" value="F:zinc ion binding"/>
    <property type="evidence" value="ECO:0007669"/>
    <property type="project" value="UniProtKB-KW"/>
</dbReference>
<evidence type="ECO:0000256" key="6">
    <source>
        <dbReference type="ARBA" id="ARBA00022723"/>
    </source>
</evidence>
<reference evidence="18 19" key="1">
    <citation type="submission" date="2020-05" db="EMBL/GenBank/DDBJ databases">
        <authorList>
            <person name="Campoy J."/>
            <person name="Schneeberger K."/>
            <person name="Spophaly S."/>
        </authorList>
    </citation>
    <scope>NUCLEOTIDE SEQUENCE [LARGE SCALE GENOMIC DNA]</scope>
    <source>
        <strain evidence="18">PruArmRojPasFocal</strain>
    </source>
</reference>
<feature type="domain" description="RING-type" evidence="17">
    <location>
        <begin position="395"/>
        <end position="434"/>
    </location>
</feature>
<evidence type="ECO:0000256" key="12">
    <source>
        <dbReference type="ARBA" id="ARBA00023242"/>
    </source>
</evidence>
<dbReference type="GO" id="GO:0061630">
    <property type="term" value="F:ubiquitin protein ligase activity"/>
    <property type="evidence" value="ECO:0007669"/>
    <property type="project" value="UniProtKB-EC"/>
</dbReference>
<dbReference type="Pfam" id="PF00097">
    <property type="entry name" value="zf-C3HC4"/>
    <property type="match status" value="1"/>
</dbReference>
<dbReference type="GO" id="GO:0016567">
    <property type="term" value="P:protein ubiquitination"/>
    <property type="evidence" value="ECO:0007669"/>
    <property type="project" value="UniProtKB-UniRule"/>
</dbReference>
<dbReference type="SMART" id="SM00184">
    <property type="entry name" value="RING"/>
    <property type="match status" value="1"/>
</dbReference>
<dbReference type="PROSITE" id="PS00518">
    <property type="entry name" value="ZF_RING_1"/>
    <property type="match status" value="1"/>
</dbReference>
<evidence type="ECO:0000256" key="5">
    <source>
        <dbReference type="ARBA" id="ARBA00022679"/>
    </source>
</evidence>
<dbReference type="InterPro" id="IPR018957">
    <property type="entry name" value="Znf_C3HC4_RING-type"/>
</dbReference>
<feature type="coiled-coil region" evidence="15">
    <location>
        <begin position="156"/>
        <end position="204"/>
    </location>
</feature>
<keyword evidence="6 14" id="KW-0479">Metal-binding</keyword>
<dbReference type="InterPro" id="IPR001841">
    <property type="entry name" value="Znf_RING"/>
</dbReference>
<keyword evidence="5 14" id="KW-0808">Transferase</keyword>
<evidence type="ECO:0000256" key="7">
    <source>
        <dbReference type="ARBA" id="ARBA00022771"/>
    </source>
</evidence>
<evidence type="ECO:0000259" key="17">
    <source>
        <dbReference type="PROSITE" id="PS50089"/>
    </source>
</evidence>
<proteinExistence type="inferred from homology"/>
<dbReference type="CDD" id="cd16499">
    <property type="entry name" value="RING-HC_Bre1-like"/>
    <property type="match status" value="1"/>
</dbReference>
<dbReference type="PROSITE" id="PS50089">
    <property type="entry name" value="ZF_RING_2"/>
    <property type="match status" value="1"/>
</dbReference>
<comment type="catalytic activity">
    <reaction evidence="1 14">
        <text>S-ubiquitinyl-[E2 ubiquitin-conjugating enzyme]-L-cysteine + [acceptor protein]-L-lysine = [E2 ubiquitin-conjugating enzyme]-L-cysteine + N(6)-ubiquitinyl-[acceptor protein]-L-lysine.</text>
        <dbReference type="EC" id="2.3.2.27"/>
    </reaction>
</comment>
<dbReference type="InterPro" id="IPR017907">
    <property type="entry name" value="Znf_RING_CS"/>
</dbReference>
<dbReference type="GO" id="GO:0033503">
    <property type="term" value="C:HULC complex"/>
    <property type="evidence" value="ECO:0007669"/>
    <property type="project" value="TreeGrafter"/>
</dbReference>
<dbReference type="Proteomes" id="UP000507222">
    <property type="component" value="Unassembled WGS sequence"/>
</dbReference>
<dbReference type="GO" id="GO:0006325">
    <property type="term" value="P:chromatin organization"/>
    <property type="evidence" value="ECO:0007669"/>
    <property type="project" value="UniProtKB-KW"/>
</dbReference>
<evidence type="ECO:0000313" key="19">
    <source>
        <dbReference type="Proteomes" id="UP000507222"/>
    </source>
</evidence>
<evidence type="ECO:0000256" key="2">
    <source>
        <dbReference type="ARBA" id="ARBA00004123"/>
    </source>
</evidence>
<keyword evidence="11 14" id="KW-0175">Coiled coil</keyword>
<gene>
    <name evidence="18" type="ORF">CURHAP_LOCUS15044</name>
</gene>
<evidence type="ECO:0000256" key="10">
    <source>
        <dbReference type="ARBA" id="ARBA00022853"/>
    </source>
</evidence>
<keyword evidence="12 14" id="KW-0539">Nucleus</keyword>
<dbReference type="PANTHER" id="PTHR23163:SF0">
    <property type="entry name" value="E3 UBIQUITIN-PROTEIN LIGASE BRE1"/>
    <property type="match status" value="1"/>
</dbReference>
<dbReference type="GO" id="GO:0006950">
    <property type="term" value="P:response to stress"/>
    <property type="evidence" value="ECO:0007669"/>
    <property type="project" value="UniProtKB-ARBA"/>
</dbReference>
<dbReference type="InterPro" id="IPR013956">
    <property type="entry name" value="E3_ubiquit_lig_Bre1"/>
</dbReference>
<keyword evidence="10 14" id="KW-0156">Chromatin regulator</keyword>
<dbReference type="EC" id="2.3.2.27" evidence="14"/>
<dbReference type="FunFam" id="3.30.40.10:FF:000414">
    <property type="entry name" value="E3 ubiquitin protein ligase"/>
    <property type="match status" value="1"/>
</dbReference>
<evidence type="ECO:0000256" key="11">
    <source>
        <dbReference type="ARBA" id="ARBA00023054"/>
    </source>
</evidence>
<organism evidence="18 19">
    <name type="scientific">Prunus armeniaca</name>
    <name type="common">Apricot</name>
    <name type="synonym">Armeniaca vulgaris</name>
    <dbReference type="NCBI Taxonomy" id="36596"/>
    <lineage>
        <taxon>Eukaryota</taxon>
        <taxon>Viridiplantae</taxon>
        <taxon>Streptophyta</taxon>
        <taxon>Embryophyta</taxon>
        <taxon>Tracheophyta</taxon>
        <taxon>Spermatophyta</taxon>
        <taxon>Magnoliopsida</taxon>
        <taxon>eudicotyledons</taxon>
        <taxon>Gunneridae</taxon>
        <taxon>Pentapetalae</taxon>
        <taxon>rosids</taxon>
        <taxon>fabids</taxon>
        <taxon>Rosales</taxon>
        <taxon>Rosaceae</taxon>
        <taxon>Amygdaloideae</taxon>
        <taxon>Amygdaleae</taxon>
        <taxon>Prunus</taxon>
    </lineage>
</organism>
<keyword evidence="8 14" id="KW-0833">Ubl conjugation pathway</keyword>
<evidence type="ECO:0000256" key="1">
    <source>
        <dbReference type="ARBA" id="ARBA00000900"/>
    </source>
</evidence>
<keyword evidence="7 13" id="KW-0863">Zinc-finger</keyword>
<dbReference type="GO" id="GO:0005634">
    <property type="term" value="C:nucleus"/>
    <property type="evidence" value="ECO:0007669"/>
    <property type="project" value="UniProtKB-SubCell"/>
</dbReference>
<evidence type="ECO:0000256" key="15">
    <source>
        <dbReference type="SAM" id="Coils"/>
    </source>
</evidence>
<dbReference type="PANTHER" id="PTHR23163">
    <property type="entry name" value="RING FINGER PROTEIN-RELATED"/>
    <property type="match status" value="1"/>
</dbReference>
<comment type="pathway">
    <text evidence="3 14">Protein modification; protein ubiquitination.</text>
</comment>
<evidence type="ECO:0000256" key="9">
    <source>
        <dbReference type="ARBA" id="ARBA00022833"/>
    </source>
</evidence>
<dbReference type="Gene3D" id="3.30.40.10">
    <property type="entry name" value="Zinc/RING finger domain, C3HC4 (zinc finger)"/>
    <property type="match status" value="1"/>
</dbReference>
<dbReference type="SUPFAM" id="SSF57850">
    <property type="entry name" value="RING/U-box"/>
    <property type="match status" value="1"/>
</dbReference>
<comment type="similarity">
    <text evidence="4 14">Belongs to the BRE1 family.</text>
</comment>
<evidence type="ECO:0000256" key="13">
    <source>
        <dbReference type="PROSITE-ProRule" id="PRU00175"/>
    </source>
</evidence>
<dbReference type="InterPro" id="IPR013083">
    <property type="entry name" value="Znf_RING/FYVE/PHD"/>
</dbReference>
<dbReference type="AlphaFoldDB" id="A0A6J5U012"/>
<evidence type="ECO:0000256" key="14">
    <source>
        <dbReference type="RuleBase" id="RU365038"/>
    </source>
</evidence>
<evidence type="ECO:0000256" key="8">
    <source>
        <dbReference type="ARBA" id="ARBA00022786"/>
    </source>
</evidence>
<keyword evidence="9 14" id="KW-0862">Zinc</keyword>
<evidence type="ECO:0000256" key="16">
    <source>
        <dbReference type="SAM" id="MobiDB-lite"/>
    </source>
</evidence>
<comment type="subcellular location">
    <subcellularLocation>
        <location evidence="2 14">Nucleus</location>
    </subcellularLocation>
</comment>
<accession>A0A6J5U012</accession>
<dbReference type="UniPathway" id="UPA00143"/>
<dbReference type="EMBL" id="CAEKDK010000002">
    <property type="protein sequence ID" value="CAB4269476.1"/>
    <property type="molecule type" value="Genomic_DNA"/>
</dbReference>
<evidence type="ECO:0000313" key="18">
    <source>
        <dbReference type="EMBL" id="CAB4269476.1"/>
    </source>
</evidence>
<sequence length="447" mass="51835">MIEAKLEEASREPGRKEIIEEFKALVSSFPEEMGTMQGQLRKYKEAASDFHSLQADVQSLSSILDRKVKECETLSARSTDQVAEIQKLNAVVHDLKESESELKLILEMYRHELTDPRDVLEARDLECKAWAHVESLKSSLDEHTLELRVKTANEAEAISQQRLAAAEAEIADLRQKFEDSKRDILRLSDALKSKNEENEAYLSEIETIGQAYDDMQTQNQHLLQQITERDDYNIKLVLEGVRAKQLQKAVLMDKRKMEREIQQGNASLNFYNMKAARIEDQLKMCRDQIQKLAEDKFQRAITLENTQKRLSDVRKSSQQAQEALEESQSKVDRSRMGLSELQIELERERFEKKRIEEELEILKRKASRLRAQTEGSSIVEKLQQELGEYREILKCDVCLDRTKQVVITKCYHLFCNPCVQKVIESRQRKCPRCSMSFGPNDVKSVYI</sequence>